<accession>A0A9Q0Y2L2</accession>
<reference evidence="2" key="1">
    <citation type="journal article" date="2023" name="DNA Res.">
        <title>Chromosome-level genome assembly of Phrynocephalus forsythii using third-generation DNA sequencing and Hi-C analysis.</title>
        <authorList>
            <person name="Qi Y."/>
            <person name="Zhao W."/>
            <person name="Zhao Y."/>
            <person name="Niu C."/>
            <person name="Cao S."/>
            <person name="Zhang Y."/>
        </authorList>
    </citation>
    <scope>NUCLEOTIDE SEQUENCE</scope>
    <source>
        <tissue evidence="2">Muscle</tissue>
    </source>
</reference>
<organism evidence="2 3">
    <name type="scientific">Phrynocephalus forsythii</name>
    <dbReference type="NCBI Taxonomy" id="171643"/>
    <lineage>
        <taxon>Eukaryota</taxon>
        <taxon>Metazoa</taxon>
        <taxon>Chordata</taxon>
        <taxon>Craniata</taxon>
        <taxon>Vertebrata</taxon>
        <taxon>Euteleostomi</taxon>
        <taxon>Lepidosauria</taxon>
        <taxon>Squamata</taxon>
        <taxon>Bifurcata</taxon>
        <taxon>Unidentata</taxon>
        <taxon>Episquamata</taxon>
        <taxon>Toxicofera</taxon>
        <taxon>Iguania</taxon>
        <taxon>Acrodonta</taxon>
        <taxon>Agamidae</taxon>
        <taxon>Agaminae</taxon>
        <taxon>Phrynocephalus</taxon>
    </lineage>
</organism>
<proteinExistence type="predicted"/>
<dbReference type="AlphaFoldDB" id="A0A9Q0Y2L2"/>
<evidence type="ECO:0000256" key="1">
    <source>
        <dbReference type="SAM" id="MobiDB-lite"/>
    </source>
</evidence>
<protein>
    <submittedName>
        <fullName evidence="2">Uncharacterized protein</fullName>
    </submittedName>
</protein>
<keyword evidence="3" id="KW-1185">Reference proteome</keyword>
<feature type="region of interest" description="Disordered" evidence="1">
    <location>
        <begin position="1"/>
        <end position="34"/>
    </location>
</feature>
<gene>
    <name evidence="2" type="ORF">JRQ81_011046</name>
</gene>
<dbReference type="Proteomes" id="UP001142489">
    <property type="component" value="Unassembled WGS sequence"/>
</dbReference>
<evidence type="ECO:0000313" key="2">
    <source>
        <dbReference type="EMBL" id="KAJ7338282.1"/>
    </source>
</evidence>
<name>A0A9Q0Y2L2_9SAUR</name>
<feature type="region of interest" description="Disordered" evidence="1">
    <location>
        <begin position="164"/>
        <end position="206"/>
    </location>
</feature>
<evidence type="ECO:0000313" key="3">
    <source>
        <dbReference type="Proteomes" id="UP001142489"/>
    </source>
</evidence>
<dbReference type="EMBL" id="JAPFRF010000003">
    <property type="protein sequence ID" value="KAJ7338282.1"/>
    <property type="molecule type" value="Genomic_DNA"/>
</dbReference>
<comment type="caution">
    <text evidence="2">The sequence shown here is derived from an EMBL/GenBank/DDBJ whole genome shotgun (WGS) entry which is preliminary data.</text>
</comment>
<sequence length="206" mass="21983">MTREIPLCSPLAPQQASPQRRGLGAQTQTFLPSPSREAPVALGELLGWLSQVSESWTSSRGGLEAGAPWQRCWTPIPTTFPGAVDLVPPWLGERGAALRSRANLSPPLAAAVEQSAVSASATSPFYVACAVSQWKTREWSSAQARAAAGPWGLGRRNGCSSCPGEMQWAPRPQGEEPPCRRQAGRQAGAPERRVASRPIPELPELV</sequence>